<dbReference type="PANTHER" id="PTHR38464:SF1">
    <property type="entry name" value="L-ARABINOSE ISOMERASE"/>
    <property type="match status" value="1"/>
</dbReference>
<comment type="similarity">
    <text evidence="6">Belongs to the arabinose isomerase family.</text>
</comment>
<name>A0ABS5YQL3_9ACTN</name>
<dbReference type="HAMAP" id="MF_00519">
    <property type="entry name" value="Arabinose_Isome"/>
    <property type="match status" value="1"/>
</dbReference>
<keyword evidence="11" id="KW-1185">Reference proteome</keyword>
<protein>
    <recommendedName>
        <fullName evidence="6">L-arabinose isomerase</fullName>
        <ecNumber evidence="6">5.3.1.4</ecNumber>
    </recommendedName>
</protein>
<feature type="binding site" evidence="6">
    <location>
        <position position="437"/>
    </location>
    <ligand>
        <name>Mn(2+)</name>
        <dbReference type="ChEBI" id="CHEBI:29035"/>
    </ligand>
</feature>
<evidence type="ECO:0000256" key="1">
    <source>
        <dbReference type="ARBA" id="ARBA00022723"/>
    </source>
</evidence>
<dbReference type="NCBIfam" id="NF002795">
    <property type="entry name" value="PRK02929.1"/>
    <property type="match status" value="1"/>
</dbReference>
<feature type="domain" description="L-arabinose isomerase central" evidence="9">
    <location>
        <begin position="172"/>
        <end position="314"/>
    </location>
</feature>
<feature type="binding site" evidence="6">
    <location>
        <position position="321"/>
    </location>
    <ligand>
        <name>Mn(2+)</name>
        <dbReference type="ChEBI" id="CHEBI:29035"/>
    </ligand>
</feature>
<keyword evidence="1 6" id="KW-0479">Metal-binding</keyword>
<keyword evidence="5 6" id="KW-0119">Carbohydrate metabolism</keyword>
<dbReference type="SUPFAM" id="SSF53743">
    <property type="entry name" value="FucI/AraA N-terminal and middle domains"/>
    <property type="match status" value="1"/>
</dbReference>
<evidence type="ECO:0000256" key="5">
    <source>
        <dbReference type="ARBA" id="ARBA00023277"/>
    </source>
</evidence>
<comment type="caution">
    <text evidence="10">The sequence shown here is derived from an EMBL/GenBank/DDBJ whole genome shotgun (WGS) entry which is preliminary data.</text>
</comment>
<dbReference type="Pfam" id="PF02610">
    <property type="entry name" value="AraA_N"/>
    <property type="match status" value="1"/>
</dbReference>
<dbReference type="EC" id="5.3.1.4" evidence="6"/>
<dbReference type="PIRSF" id="PIRSF001478">
    <property type="entry name" value="L-ara_isomerase"/>
    <property type="match status" value="1"/>
</dbReference>
<dbReference type="Proteomes" id="UP001519654">
    <property type="component" value="Unassembled WGS sequence"/>
</dbReference>
<dbReference type="Pfam" id="PF11762">
    <property type="entry name" value="Arabinose_Iso_C"/>
    <property type="match status" value="1"/>
</dbReference>
<evidence type="ECO:0000256" key="2">
    <source>
        <dbReference type="ARBA" id="ARBA00022935"/>
    </source>
</evidence>
<comment type="catalytic activity">
    <reaction evidence="6">
        <text>beta-L-arabinopyranose = L-ribulose</text>
        <dbReference type="Rhea" id="RHEA:14821"/>
        <dbReference type="ChEBI" id="CHEBI:16880"/>
        <dbReference type="ChEBI" id="CHEBI:40886"/>
        <dbReference type="EC" id="5.3.1.4"/>
    </reaction>
</comment>
<evidence type="ECO:0000313" key="10">
    <source>
        <dbReference type="EMBL" id="MBU2665014.1"/>
    </source>
</evidence>
<organism evidence="10 11">
    <name type="scientific">Paractinoplanes bogorensis</name>
    <dbReference type="NCBI Taxonomy" id="1610840"/>
    <lineage>
        <taxon>Bacteria</taxon>
        <taxon>Bacillati</taxon>
        <taxon>Actinomycetota</taxon>
        <taxon>Actinomycetes</taxon>
        <taxon>Micromonosporales</taxon>
        <taxon>Micromonosporaceae</taxon>
        <taxon>Paractinoplanes</taxon>
    </lineage>
</organism>
<dbReference type="InterPro" id="IPR004216">
    <property type="entry name" value="Fuc/Ara_isomerase_C"/>
</dbReference>
<dbReference type="InterPro" id="IPR024664">
    <property type="entry name" value="Ara_Isoase_C"/>
</dbReference>
<keyword evidence="2 6" id="KW-0054">Arabinose catabolism</keyword>
<proteinExistence type="inferred from homology"/>
<feature type="binding site" evidence="6">
    <location>
        <position position="338"/>
    </location>
    <ligand>
        <name>Mn(2+)</name>
        <dbReference type="ChEBI" id="CHEBI:29035"/>
    </ligand>
</feature>
<dbReference type="InterPro" id="IPR038583">
    <property type="entry name" value="AraA_N_sf"/>
</dbReference>
<dbReference type="PANTHER" id="PTHR38464">
    <property type="entry name" value="L-ARABINOSE ISOMERASE"/>
    <property type="match status" value="1"/>
</dbReference>
<comment type="pathway">
    <text evidence="6">Carbohydrate degradation; L-arabinose degradation via L-ribulose; D-xylulose 5-phosphate from L-arabinose (bacterial route): step 1/3.</text>
</comment>
<dbReference type="InterPro" id="IPR009015">
    <property type="entry name" value="Fucose_isomerase_N/cen_sf"/>
</dbReference>
<feature type="domain" description="L-arabinose isomerase C-terminal" evidence="8">
    <location>
        <begin position="316"/>
        <end position="459"/>
    </location>
</feature>
<dbReference type="RefSeq" id="WP_215788254.1">
    <property type="nucleotide sequence ID" value="NZ_JAHKKG010000005.1"/>
</dbReference>
<evidence type="ECO:0000259" key="7">
    <source>
        <dbReference type="Pfam" id="PF02610"/>
    </source>
</evidence>
<evidence type="ECO:0000259" key="9">
    <source>
        <dbReference type="Pfam" id="PF24856"/>
    </source>
</evidence>
<comment type="cofactor">
    <cofactor evidence="6">
        <name>Mn(2+)</name>
        <dbReference type="ChEBI" id="CHEBI:29035"/>
    </cofactor>
    <text evidence="6">Binds 1 Mn(2+) ion per subunit.</text>
</comment>
<dbReference type="Pfam" id="PF24856">
    <property type="entry name" value="AraA_central"/>
    <property type="match status" value="1"/>
</dbReference>
<keyword evidence="3 6" id="KW-0464">Manganese</keyword>
<feature type="domain" description="L-arabinose isomerase N-terminal" evidence="7">
    <location>
        <begin position="5"/>
        <end position="168"/>
    </location>
</feature>
<sequence length="489" mass="53474">MSEHEIWFLTGSQGLYGPSTLDQVAAQSRAISDELAAGLDVTVVWKPVLTESGAILRLLQEANAAPQVVGVIAWMHTFSPAKMWIAGLDALRTPLLHLHTQANVELPWADIDMDFMNLNQAAHGDREFGYIETRLGVARKTVAGHVSDPRVVARIATWVRAARGYAAMRSLRLARFGDNMRDVAVTEGDKVEAQLRFGVSVNTYGVNDLVAVVDQVLDAEVDKLVREYSDRYVVAPDLVDSEPLRYAARIELGMRGFLEAGGFRAFTTNFEDLGGLRQLPGLAVQRLMADGYGFGGEGDWKTSVLLHTLKAMAPGGTSFMEDYTYDLTPGRERILGAHMLEVCPSIAAGTPRLEIHPLGIGGREDPVRMVFDAAPGPAVVVGLTDMGERFRLVANEIEVVPPSEPLPRLPVARAVWKPAPDFSTSTEAWLTAGGPHHTVLSSAVGTEELTDLAEMLATELLVIDADTKIRAFTREIRWNQAYYRLARGF</sequence>
<dbReference type="InterPro" id="IPR003762">
    <property type="entry name" value="Lara_isomerase"/>
</dbReference>
<evidence type="ECO:0000256" key="4">
    <source>
        <dbReference type="ARBA" id="ARBA00023235"/>
    </source>
</evidence>
<dbReference type="InterPro" id="IPR055390">
    <property type="entry name" value="AraA_central"/>
</dbReference>
<comment type="function">
    <text evidence="6">Catalyzes the conversion of L-arabinose to L-ribulose.</text>
</comment>
<dbReference type="GO" id="GO:0008733">
    <property type="term" value="F:L-arabinose isomerase activity"/>
    <property type="evidence" value="ECO:0007669"/>
    <property type="project" value="UniProtKB-EC"/>
</dbReference>
<evidence type="ECO:0000259" key="8">
    <source>
        <dbReference type="Pfam" id="PF11762"/>
    </source>
</evidence>
<reference evidence="10 11" key="1">
    <citation type="submission" date="2021-06" db="EMBL/GenBank/DDBJ databases">
        <title>Actinoplanes lichenicola sp. nov., and Actinoplanes ovalisporus sp. nov., isolated from lichen in Thailand.</title>
        <authorList>
            <person name="Saeng-In P."/>
            <person name="Kanchanasin P."/>
            <person name="Yuki M."/>
            <person name="Kudo T."/>
            <person name="Ohkuma M."/>
            <person name="Phongsopitanun W."/>
            <person name="Tanasupawat S."/>
        </authorList>
    </citation>
    <scope>NUCLEOTIDE SEQUENCE [LARGE SCALE GENOMIC DNA]</scope>
    <source>
        <strain evidence="10 11">NBRC 110975</strain>
    </source>
</reference>
<dbReference type="InterPro" id="IPR055389">
    <property type="entry name" value="AraA_N"/>
</dbReference>
<evidence type="ECO:0000256" key="6">
    <source>
        <dbReference type="HAMAP-Rule" id="MF_00519"/>
    </source>
</evidence>
<feature type="binding site" evidence="6">
    <location>
        <position position="297"/>
    </location>
    <ligand>
        <name>Mn(2+)</name>
        <dbReference type="ChEBI" id="CHEBI:29035"/>
    </ligand>
</feature>
<evidence type="ECO:0000256" key="3">
    <source>
        <dbReference type="ARBA" id="ARBA00023211"/>
    </source>
</evidence>
<keyword evidence="4 6" id="KW-0413">Isomerase</keyword>
<accession>A0ABS5YQL3</accession>
<dbReference type="EMBL" id="JAHKKG010000005">
    <property type="protein sequence ID" value="MBU2665014.1"/>
    <property type="molecule type" value="Genomic_DNA"/>
</dbReference>
<gene>
    <name evidence="6 10" type="primary">araA</name>
    <name evidence="10" type="ORF">KOI35_16035</name>
</gene>
<evidence type="ECO:0000313" key="11">
    <source>
        <dbReference type="Proteomes" id="UP001519654"/>
    </source>
</evidence>
<dbReference type="SUPFAM" id="SSF50443">
    <property type="entry name" value="FucI/AraA C-terminal domain-like"/>
    <property type="match status" value="1"/>
</dbReference>
<dbReference type="Gene3D" id="3.40.50.10940">
    <property type="match status" value="1"/>
</dbReference>